<reference evidence="3" key="1">
    <citation type="journal article" date="2019" name="Int. J. Syst. Evol. Microbiol.">
        <title>The Global Catalogue of Microorganisms (GCM) 10K type strain sequencing project: providing services to taxonomists for standard genome sequencing and annotation.</title>
        <authorList>
            <consortium name="The Broad Institute Genomics Platform"/>
            <consortium name="The Broad Institute Genome Sequencing Center for Infectious Disease"/>
            <person name="Wu L."/>
            <person name="Ma J."/>
        </authorList>
    </citation>
    <scope>NUCLEOTIDE SEQUENCE [LARGE SCALE GENOMIC DNA]</scope>
    <source>
        <strain evidence="3">JCM 10649</strain>
    </source>
</reference>
<organism evidence="2 3">
    <name type="scientific">Streptomyces stramineus</name>
    <dbReference type="NCBI Taxonomy" id="173861"/>
    <lineage>
        <taxon>Bacteria</taxon>
        <taxon>Bacillati</taxon>
        <taxon>Actinomycetota</taxon>
        <taxon>Actinomycetes</taxon>
        <taxon>Kitasatosporales</taxon>
        <taxon>Streptomycetaceae</taxon>
        <taxon>Streptomyces</taxon>
    </lineage>
</organism>
<name>A0ABP3JBY0_9ACTN</name>
<feature type="compositionally biased region" description="Basic residues" evidence="1">
    <location>
        <begin position="126"/>
        <end position="138"/>
    </location>
</feature>
<sequence>MAVKFVQVEEAQKDEPGVEEAVTTTVIGGQTITTTTYGRLIQHDDLKPDVTEDVLLVEVLIPVMSTEEYETGEMNEDGSPAIAVKPCLVYERRELDMGPETLKEYLEALQPYAAVSREAQQPVPGQRKRRAKTKAASE</sequence>
<dbReference type="RefSeq" id="WP_344085406.1">
    <property type="nucleotide sequence ID" value="NZ_BAAAHB010000004.1"/>
</dbReference>
<dbReference type="Proteomes" id="UP001499895">
    <property type="component" value="Unassembled WGS sequence"/>
</dbReference>
<keyword evidence="3" id="KW-1185">Reference proteome</keyword>
<gene>
    <name evidence="2" type="ORF">GCM10009544_07350</name>
</gene>
<dbReference type="EMBL" id="BAAAHB010000004">
    <property type="protein sequence ID" value="GAA0447057.1"/>
    <property type="molecule type" value="Genomic_DNA"/>
</dbReference>
<proteinExistence type="predicted"/>
<protein>
    <submittedName>
        <fullName evidence="2">Uncharacterized protein</fullName>
    </submittedName>
</protein>
<accession>A0ABP3JBY0</accession>
<feature type="region of interest" description="Disordered" evidence="1">
    <location>
        <begin position="117"/>
        <end position="138"/>
    </location>
</feature>
<evidence type="ECO:0000313" key="3">
    <source>
        <dbReference type="Proteomes" id="UP001499895"/>
    </source>
</evidence>
<evidence type="ECO:0000256" key="1">
    <source>
        <dbReference type="SAM" id="MobiDB-lite"/>
    </source>
</evidence>
<comment type="caution">
    <text evidence="2">The sequence shown here is derived from an EMBL/GenBank/DDBJ whole genome shotgun (WGS) entry which is preliminary data.</text>
</comment>
<evidence type="ECO:0000313" key="2">
    <source>
        <dbReference type="EMBL" id="GAA0447057.1"/>
    </source>
</evidence>